<keyword evidence="1" id="KW-0812">Transmembrane</keyword>
<keyword evidence="1" id="KW-1133">Transmembrane helix</keyword>
<sequence>MTSGVLIYTAFPEQWYEGEWVWHGYVGPVNSIVVTLTYAVALLVSAMLVVRARRIGRTAAALTATTAWHTAVFFVLTLRGLLSGPSSFGQAMALVAWPAVAWLLSGTARPCRCPRRSTVCLSGT</sequence>
<organism evidence="2 3">
    <name type="scientific">Nonomuraea polychroma</name>
    <dbReference type="NCBI Taxonomy" id="46176"/>
    <lineage>
        <taxon>Bacteria</taxon>
        <taxon>Bacillati</taxon>
        <taxon>Actinomycetota</taxon>
        <taxon>Actinomycetes</taxon>
        <taxon>Streptosporangiales</taxon>
        <taxon>Streptosporangiaceae</taxon>
        <taxon>Nonomuraea</taxon>
    </lineage>
</organism>
<evidence type="ECO:0000313" key="2">
    <source>
        <dbReference type="EMBL" id="RVX39744.1"/>
    </source>
</evidence>
<feature type="transmembrane region" description="Helical" evidence="1">
    <location>
        <begin position="88"/>
        <end position="108"/>
    </location>
</feature>
<gene>
    <name evidence="2" type="ORF">EDD27_2112</name>
</gene>
<name>A0A438M1P2_9ACTN</name>
<feature type="transmembrane region" description="Helical" evidence="1">
    <location>
        <begin position="29"/>
        <end position="50"/>
    </location>
</feature>
<reference evidence="2 3" key="1">
    <citation type="submission" date="2019-01" db="EMBL/GenBank/DDBJ databases">
        <title>Sequencing the genomes of 1000 actinobacteria strains.</title>
        <authorList>
            <person name="Klenk H.-P."/>
        </authorList>
    </citation>
    <scope>NUCLEOTIDE SEQUENCE [LARGE SCALE GENOMIC DNA]</scope>
    <source>
        <strain evidence="2 3">DSM 43925</strain>
    </source>
</reference>
<accession>A0A438M1P2</accession>
<dbReference type="EMBL" id="SAUN01000001">
    <property type="protein sequence ID" value="RVX39744.1"/>
    <property type="molecule type" value="Genomic_DNA"/>
</dbReference>
<keyword evidence="3" id="KW-1185">Reference proteome</keyword>
<feature type="transmembrane region" description="Helical" evidence="1">
    <location>
        <begin position="62"/>
        <end position="82"/>
    </location>
</feature>
<evidence type="ECO:0000313" key="3">
    <source>
        <dbReference type="Proteomes" id="UP000284824"/>
    </source>
</evidence>
<keyword evidence="1" id="KW-0472">Membrane</keyword>
<proteinExistence type="predicted"/>
<dbReference type="AlphaFoldDB" id="A0A438M1P2"/>
<protein>
    <submittedName>
        <fullName evidence="2">Uncharacterized protein</fullName>
    </submittedName>
</protein>
<comment type="caution">
    <text evidence="2">The sequence shown here is derived from an EMBL/GenBank/DDBJ whole genome shotgun (WGS) entry which is preliminary data.</text>
</comment>
<dbReference type="Proteomes" id="UP000284824">
    <property type="component" value="Unassembled WGS sequence"/>
</dbReference>
<evidence type="ECO:0000256" key="1">
    <source>
        <dbReference type="SAM" id="Phobius"/>
    </source>
</evidence>